<evidence type="ECO:0000313" key="3">
    <source>
        <dbReference type="EMBL" id="TCT16840.1"/>
    </source>
</evidence>
<reference evidence="3 4" key="1">
    <citation type="submission" date="2019-03" db="EMBL/GenBank/DDBJ databases">
        <title>Genomic Encyclopedia of Type Strains, Phase IV (KMG-IV): sequencing the most valuable type-strain genomes for metagenomic binning, comparative biology and taxonomic classification.</title>
        <authorList>
            <person name="Goeker M."/>
        </authorList>
    </citation>
    <scope>NUCLEOTIDE SEQUENCE [LARGE SCALE GENOMIC DNA]</scope>
    <source>
        <strain evidence="3 4">DSM 24629</strain>
    </source>
</reference>
<keyword evidence="2" id="KW-0812">Transmembrane</keyword>
<dbReference type="Pfam" id="PF11167">
    <property type="entry name" value="DUF2953"/>
    <property type="match status" value="1"/>
</dbReference>
<dbReference type="RefSeq" id="WP_132249234.1">
    <property type="nucleotide sequence ID" value="NZ_SMAL01000001.1"/>
</dbReference>
<dbReference type="Proteomes" id="UP000294902">
    <property type="component" value="Unassembled WGS sequence"/>
</dbReference>
<evidence type="ECO:0000313" key="4">
    <source>
        <dbReference type="Proteomes" id="UP000294902"/>
    </source>
</evidence>
<organism evidence="3 4">
    <name type="scientific">Natranaerovirga pectinivora</name>
    <dbReference type="NCBI Taxonomy" id="682400"/>
    <lineage>
        <taxon>Bacteria</taxon>
        <taxon>Bacillati</taxon>
        <taxon>Bacillota</taxon>
        <taxon>Clostridia</taxon>
        <taxon>Lachnospirales</taxon>
        <taxon>Natranaerovirgaceae</taxon>
        <taxon>Natranaerovirga</taxon>
    </lineage>
</organism>
<feature type="transmembrane region" description="Helical" evidence="2">
    <location>
        <begin position="12"/>
        <end position="37"/>
    </location>
</feature>
<keyword evidence="1" id="KW-0175">Coiled coil</keyword>
<feature type="coiled-coil region" evidence="1">
    <location>
        <begin position="87"/>
        <end position="121"/>
    </location>
</feature>
<evidence type="ECO:0000256" key="1">
    <source>
        <dbReference type="SAM" id="Coils"/>
    </source>
</evidence>
<sequence length="299" mass="35006">MLSILLTILKYIFLTVMWIIVVLLITLLVLLCIILFVPIKYKVKASYFDDIFVSRSRVTWLFNIINISIAQDSNKTDIITRIFGFRLRKKVNNKETKEELKRNIKEKEEAYKETIKEEVREEVKRDLHIDEEVDTKYIKKECKLEKDIDNKSKVKAEKLKKKKVKKQKKPNKDLSLWEQIREKINKGKAFISDEKNKSAIKKIYNSIKRIFKKLAPNNIKLYLQIGTGDPALTGYVLGILSFLYIIKSKDINLEGNFDEKIIKGTIDIKGKIYLVTIVIEAIKLLIDKNVRRLVLSKNV</sequence>
<name>A0A4R3MT04_9FIRM</name>
<accession>A0A4R3MT04</accession>
<keyword evidence="2" id="KW-0472">Membrane</keyword>
<keyword evidence="4" id="KW-1185">Reference proteome</keyword>
<evidence type="ECO:0000256" key="2">
    <source>
        <dbReference type="SAM" id="Phobius"/>
    </source>
</evidence>
<dbReference type="InterPro" id="IPR021338">
    <property type="entry name" value="DUF2953"/>
</dbReference>
<proteinExistence type="predicted"/>
<dbReference type="EMBL" id="SMAL01000001">
    <property type="protein sequence ID" value="TCT16840.1"/>
    <property type="molecule type" value="Genomic_DNA"/>
</dbReference>
<comment type="caution">
    <text evidence="3">The sequence shown here is derived from an EMBL/GenBank/DDBJ whole genome shotgun (WGS) entry which is preliminary data.</text>
</comment>
<dbReference type="AlphaFoldDB" id="A0A4R3MT04"/>
<dbReference type="OrthoDB" id="2087351at2"/>
<gene>
    <name evidence="3" type="ORF">EDC18_101136</name>
</gene>
<keyword evidence="2" id="KW-1133">Transmembrane helix</keyword>
<protein>
    <submittedName>
        <fullName evidence="3">DUF2953 family protein</fullName>
    </submittedName>
</protein>